<keyword evidence="3" id="KW-1185">Reference proteome</keyword>
<evidence type="ECO:0000256" key="1">
    <source>
        <dbReference type="SAM" id="MobiDB-lite"/>
    </source>
</evidence>
<name>A0A433J1D6_9PROT</name>
<dbReference type="AlphaFoldDB" id="A0A433J1D6"/>
<dbReference type="Proteomes" id="UP000280346">
    <property type="component" value="Unassembled WGS sequence"/>
</dbReference>
<proteinExistence type="predicted"/>
<accession>A0A433J1D6</accession>
<dbReference type="EMBL" id="RZIJ01000031">
    <property type="protein sequence ID" value="RUQ64015.1"/>
    <property type="molecule type" value="Genomic_DNA"/>
</dbReference>
<protein>
    <submittedName>
        <fullName evidence="2">Uncharacterized protein</fullName>
    </submittedName>
</protein>
<comment type="caution">
    <text evidence="2">The sequence shown here is derived from an EMBL/GenBank/DDBJ whole genome shotgun (WGS) entry which is preliminary data.</text>
</comment>
<gene>
    <name evidence="2" type="ORF">EJ913_27210</name>
</gene>
<organism evidence="2 3">
    <name type="scientific">Azospirillum doebereinerae</name>
    <dbReference type="NCBI Taxonomy" id="92933"/>
    <lineage>
        <taxon>Bacteria</taxon>
        <taxon>Pseudomonadati</taxon>
        <taxon>Pseudomonadota</taxon>
        <taxon>Alphaproteobacteria</taxon>
        <taxon>Rhodospirillales</taxon>
        <taxon>Azospirillaceae</taxon>
        <taxon>Azospirillum</taxon>
    </lineage>
</organism>
<sequence length="83" mass="9269">MAGGAVPSKRYQPLPLDAPPRTARHRPVAVQREDAALYRAVEVLRAAGWRVYRAGALHRADDRLLTTAELRRLARTITRNRGA</sequence>
<reference evidence="2 3" key="1">
    <citation type="submission" date="2018-12" db="EMBL/GenBank/DDBJ databases">
        <authorList>
            <person name="Yang Y."/>
        </authorList>
    </citation>
    <scope>NUCLEOTIDE SEQUENCE [LARGE SCALE GENOMIC DNA]</scope>
    <source>
        <strain evidence="2 3">GSF71</strain>
    </source>
</reference>
<evidence type="ECO:0000313" key="3">
    <source>
        <dbReference type="Proteomes" id="UP000280346"/>
    </source>
</evidence>
<evidence type="ECO:0000313" key="2">
    <source>
        <dbReference type="EMBL" id="RUQ64015.1"/>
    </source>
</evidence>
<feature type="region of interest" description="Disordered" evidence="1">
    <location>
        <begin position="1"/>
        <end position="27"/>
    </location>
</feature>